<evidence type="ECO:0000259" key="3">
    <source>
        <dbReference type="SMART" id="SM00460"/>
    </source>
</evidence>
<dbReference type="EMBL" id="BAABLV010000024">
    <property type="protein sequence ID" value="GAA4898355.1"/>
    <property type="molecule type" value="Genomic_DNA"/>
</dbReference>
<keyword evidence="2" id="KW-0812">Transmembrane</keyword>
<dbReference type="InterPro" id="IPR038765">
    <property type="entry name" value="Papain-like_cys_pep_sf"/>
</dbReference>
<accession>A0ABP9FCG1</accession>
<dbReference type="Proteomes" id="UP001501521">
    <property type="component" value="Unassembled WGS sequence"/>
</dbReference>
<dbReference type="PANTHER" id="PTHR42736">
    <property type="entry name" value="PROTEIN-GLUTAMINE GAMMA-GLUTAMYLTRANSFERASE"/>
    <property type="match status" value="1"/>
</dbReference>
<comment type="caution">
    <text evidence="4">The sequence shown here is derived from an EMBL/GenBank/DDBJ whole genome shotgun (WGS) entry which is preliminary data.</text>
</comment>
<evidence type="ECO:0000313" key="5">
    <source>
        <dbReference type="Proteomes" id="UP001501521"/>
    </source>
</evidence>
<keyword evidence="2" id="KW-1133">Transmembrane helix</keyword>
<feature type="transmembrane region" description="Helical" evidence="2">
    <location>
        <begin position="50"/>
        <end position="69"/>
    </location>
</feature>
<dbReference type="PANTHER" id="PTHR42736:SF1">
    <property type="entry name" value="PROTEIN-GLUTAMINE GAMMA-GLUTAMYLTRANSFERASE"/>
    <property type="match status" value="1"/>
</dbReference>
<feature type="transmembrane region" description="Helical" evidence="2">
    <location>
        <begin position="81"/>
        <end position="106"/>
    </location>
</feature>
<sequence length="762" mass="82426">MAAARRALAPHDATPFDVSRRWRWVAVDATAVLALLALVALAFFPVYGTAWLFVSVLGFGAVGMAVGVASALRRWSSGGTALVAVGAWFLFGGLLTMPSSSLWFVVPTPRVLFGLLVGPVTAWRDMLTLDPPIGETYNLLTVPGLMGLAAGLLAMAISLRSKRPSMAWLPPLTAYLVGVVVGSQVAFQPFLVGAAAFVVVLVWTSHRRAVVRTQLGGSGNRLKPLRALMGAGVLAVAVAAALVAVPLLAPAPERETLRSAMEPPIDLEQFASPLQGFRANITQHRTDVLFDVVGAREGDIVRLATLDRYDGISYSVSTLDDAAVEATTFTRVGQWIADDTRGQDFPVRVTVRGYEGVWTPTVGRSTKVAFEGARRIELGENFFYNRSSGTGLNVAGLREGDSYELGARVAPRPADEEIAKARAGRFELPETSGVPDELIAAARAWADNGGTAGQIALTLEQRLSNGYFSHGQADEVASLSGHSERRLIELLADPEMMVGDHEQYAVAMALMARELGIPARVIYGYQVEATASIAGGQVGAWTEVYLEDLGWVVFNPTPPADRVPPEDDQRTPPEQLPFVENPPPPPQRPEVPPPDELLPIEPGEAPEPETRIDWAQIGAIAALTGIPLLTIVVPVALIIGLKLRRRSRRRNDPVLANRIAGAWSELVDRARDVGRSPSVSATRSEQAEAFVDSFRRVGEVSDPIALAKEADWLVFAPGDPSEQTTREYWRSSAGIHRGMRRSVNWLRWLGSYLSTKSFRRIR</sequence>
<name>A0ABP9FCG1_9ACTN</name>
<keyword evidence="5" id="KW-1185">Reference proteome</keyword>
<dbReference type="SUPFAM" id="SSF54001">
    <property type="entry name" value="Cysteine proteinases"/>
    <property type="match status" value="1"/>
</dbReference>
<feature type="transmembrane region" description="Helical" evidence="2">
    <location>
        <begin position="137"/>
        <end position="159"/>
    </location>
</feature>
<dbReference type="Pfam" id="PF01841">
    <property type="entry name" value="Transglut_core"/>
    <property type="match status" value="1"/>
</dbReference>
<gene>
    <name evidence="4" type="ORF">GCM10025789_15270</name>
</gene>
<feature type="domain" description="Transglutaminase-like" evidence="3">
    <location>
        <begin position="495"/>
        <end position="558"/>
    </location>
</feature>
<dbReference type="SMART" id="SM00460">
    <property type="entry name" value="TGc"/>
    <property type="match status" value="1"/>
</dbReference>
<feature type="transmembrane region" description="Helical" evidence="2">
    <location>
        <begin position="166"/>
        <end position="183"/>
    </location>
</feature>
<dbReference type="RefSeq" id="WP_345581399.1">
    <property type="nucleotide sequence ID" value="NZ_BAABLV010000024.1"/>
</dbReference>
<feature type="transmembrane region" description="Helical" evidence="2">
    <location>
        <begin position="614"/>
        <end position="641"/>
    </location>
</feature>
<keyword evidence="2" id="KW-0472">Membrane</keyword>
<dbReference type="Gene3D" id="3.10.620.30">
    <property type="match status" value="1"/>
</dbReference>
<feature type="compositionally biased region" description="Pro residues" evidence="1">
    <location>
        <begin position="580"/>
        <end position="596"/>
    </location>
</feature>
<feature type="region of interest" description="Disordered" evidence="1">
    <location>
        <begin position="557"/>
        <end position="607"/>
    </location>
</feature>
<feature type="transmembrane region" description="Helical" evidence="2">
    <location>
        <begin position="189"/>
        <end position="206"/>
    </location>
</feature>
<dbReference type="InterPro" id="IPR052901">
    <property type="entry name" value="Bact_TGase-like"/>
</dbReference>
<evidence type="ECO:0000256" key="2">
    <source>
        <dbReference type="SAM" id="Phobius"/>
    </source>
</evidence>
<organism evidence="4 5">
    <name type="scientific">Tessaracoccus lubricantis</name>
    <dbReference type="NCBI Taxonomy" id="545543"/>
    <lineage>
        <taxon>Bacteria</taxon>
        <taxon>Bacillati</taxon>
        <taxon>Actinomycetota</taxon>
        <taxon>Actinomycetes</taxon>
        <taxon>Propionibacteriales</taxon>
        <taxon>Propionibacteriaceae</taxon>
        <taxon>Tessaracoccus</taxon>
    </lineage>
</organism>
<proteinExistence type="predicted"/>
<evidence type="ECO:0000313" key="4">
    <source>
        <dbReference type="EMBL" id="GAA4898355.1"/>
    </source>
</evidence>
<protein>
    <submittedName>
        <fullName evidence="4">Transglutaminase-like domain-containing protein</fullName>
    </submittedName>
</protein>
<feature type="transmembrane region" description="Helical" evidence="2">
    <location>
        <begin position="24"/>
        <end position="44"/>
    </location>
</feature>
<evidence type="ECO:0000256" key="1">
    <source>
        <dbReference type="SAM" id="MobiDB-lite"/>
    </source>
</evidence>
<dbReference type="Pfam" id="PF11992">
    <property type="entry name" value="TgpA_N"/>
    <property type="match status" value="1"/>
</dbReference>
<dbReference type="InterPro" id="IPR021878">
    <property type="entry name" value="TgpA_N"/>
</dbReference>
<feature type="transmembrane region" description="Helical" evidence="2">
    <location>
        <begin position="227"/>
        <end position="249"/>
    </location>
</feature>
<reference evidence="5" key="1">
    <citation type="journal article" date="2019" name="Int. J. Syst. Evol. Microbiol.">
        <title>The Global Catalogue of Microorganisms (GCM) 10K type strain sequencing project: providing services to taxonomists for standard genome sequencing and annotation.</title>
        <authorList>
            <consortium name="The Broad Institute Genomics Platform"/>
            <consortium name="The Broad Institute Genome Sequencing Center for Infectious Disease"/>
            <person name="Wu L."/>
            <person name="Ma J."/>
        </authorList>
    </citation>
    <scope>NUCLEOTIDE SEQUENCE [LARGE SCALE GENOMIC DNA]</scope>
    <source>
        <strain evidence="5">JCM 19125</strain>
    </source>
</reference>
<dbReference type="InterPro" id="IPR002931">
    <property type="entry name" value="Transglutaminase-like"/>
</dbReference>